<dbReference type="SUPFAM" id="SSF103481">
    <property type="entry name" value="Multidrug resistance efflux transporter EmrE"/>
    <property type="match status" value="2"/>
</dbReference>
<evidence type="ECO:0000256" key="3">
    <source>
        <dbReference type="ARBA" id="ARBA00022692"/>
    </source>
</evidence>
<sequence>MSPNRRAVAAALAAIALWGTLAALGISLRRVPPFLLVGAALLLGGLCGARRLSLRGLSPKVLLLGVYGLFAYHFCLFLALRLAPAVEANLLNYLWPLLIVVLSPLLVPGTALRPRHLLGALLGFGGAALLVTGGRLGFAREGLLGYALAVAAAVIWATFSLVTRRLGGFATSAVSAFCLVSGALALLCHALFEPRYHFAARDALPLLAIGVGPMGAAFYLWDRALRDGDPRVVGTLAYLTPLLSTLLIALSGQGRLGPTAAAAMALIVGGAVVGTWTPRPAAR</sequence>
<dbReference type="GO" id="GO:0005886">
    <property type="term" value="C:plasma membrane"/>
    <property type="evidence" value="ECO:0007669"/>
    <property type="project" value="UniProtKB-SubCell"/>
</dbReference>
<evidence type="ECO:0000256" key="1">
    <source>
        <dbReference type="ARBA" id="ARBA00004651"/>
    </source>
</evidence>
<feature type="transmembrane region" description="Helical" evidence="6">
    <location>
        <begin position="32"/>
        <end position="49"/>
    </location>
</feature>
<dbReference type="PANTHER" id="PTHR42920:SF24">
    <property type="entry name" value="AROMATIC AMINO ACID EXPORTER YDDG"/>
    <property type="match status" value="1"/>
</dbReference>
<keyword evidence="3 6" id="KW-0812">Transmembrane</keyword>
<reference evidence="9" key="1">
    <citation type="journal article" date="2020" name="Appl. Environ. Microbiol.">
        <title>Diazotrophic Anaeromyxobacter Isolates from Soils.</title>
        <authorList>
            <person name="Masuda Y."/>
            <person name="Yamanaka H."/>
            <person name="Xu Z.X."/>
            <person name="Shiratori Y."/>
            <person name="Aono T."/>
            <person name="Amachi S."/>
            <person name="Senoo K."/>
            <person name="Itoh H."/>
        </authorList>
    </citation>
    <scope>NUCLEOTIDE SEQUENCE [LARGE SCALE GENOMIC DNA]</scope>
    <source>
        <strain evidence="9">R267</strain>
    </source>
</reference>
<keyword evidence="2" id="KW-1003">Cell membrane</keyword>
<feature type="transmembrane region" description="Helical" evidence="6">
    <location>
        <begin position="256"/>
        <end position="277"/>
    </location>
</feature>
<feature type="transmembrane region" description="Helical" evidence="6">
    <location>
        <begin position="143"/>
        <end position="162"/>
    </location>
</feature>
<feature type="transmembrane region" description="Helical" evidence="6">
    <location>
        <begin position="233"/>
        <end position="250"/>
    </location>
</feature>
<keyword evidence="4 6" id="KW-1133">Transmembrane helix</keyword>
<feature type="transmembrane region" description="Helical" evidence="6">
    <location>
        <begin position="169"/>
        <end position="192"/>
    </location>
</feature>
<feature type="domain" description="EamA" evidence="7">
    <location>
        <begin position="8"/>
        <end position="131"/>
    </location>
</feature>
<organism evidence="8 9">
    <name type="scientific">Anaeromyxobacter diazotrophicus</name>
    <dbReference type="NCBI Taxonomy" id="2590199"/>
    <lineage>
        <taxon>Bacteria</taxon>
        <taxon>Pseudomonadati</taxon>
        <taxon>Myxococcota</taxon>
        <taxon>Myxococcia</taxon>
        <taxon>Myxococcales</taxon>
        <taxon>Cystobacterineae</taxon>
        <taxon>Anaeromyxobacteraceae</taxon>
        <taxon>Anaeromyxobacter</taxon>
    </lineage>
</organism>
<evidence type="ECO:0000256" key="2">
    <source>
        <dbReference type="ARBA" id="ARBA00022475"/>
    </source>
</evidence>
<name>A0A7I9VP08_9BACT</name>
<dbReference type="Pfam" id="PF00892">
    <property type="entry name" value="EamA"/>
    <property type="match status" value="2"/>
</dbReference>
<dbReference type="EMBL" id="BJTG01000005">
    <property type="protein sequence ID" value="GEJ57849.1"/>
    <property type="molecule type" value="Genomic_DNA"/>
</dbReference>
<dbReference type="PANTHER" id="PTHR42920">
    <property type="entry name" value="OS03G0707200 PROTEIN-RELATED"/>
    <property type="match status" value="1"/>
</dbReference>
<keyword evidence="5 6" id="KW-0472">Membrane</keyword>
<comment type="subcellular location">
    <subcellularLocation>
        <location evidence="1">Cell membrane</location>
        <topology evidence="1">Multi-pass membrane protein</topology>
    </subcellularLocation>
</comment>
<evidence type="ECO:0000259" key="7">
    <source>
        <dbReference type="Pfam" id="PF00892"/>
    </source>
</evidence>
<protein>
    <submittedName>
        <fullName evidence="8">Membrane protein</fullName>
    </submittedName>
</protein>
<keyword evidence="9" id="KW-1185">Reference proteome</keyword>
<feature type="transmembrane region" description="Helical" evidence="6">
    <location>
        <begin position="204"/>
        <end position="221"/>
    </location>
</feature>
<evidence type="ECO:0000313" key="9">
    <source>
        <dbReference type="Proteomes" id="UP000503640"/>
    </source>
</evidence>
<dbReference type="InterPro" id="IPR037185">
    <property type="entry name" value="EmrE-like"/>
</dbReference>
<proteinExistence type="predicted"/>
<accession>A0A7I9VP08</accession>
<feature type="transmembrane region" description="Helical" evidence="6">
    <location>
        <begin position="93"/>
        <end position="112"/>
    </location>
</feature>
<comment type="caution">
    <text evidence="8">The sequence shown here is derived from an EMBL/GenBank/DDBJ whole genome shotgun (WGS) entry which is preliminary data.</text>
</comment>
<feature type="domain" description="EamA" evidence="7">
    <location>
        <begin position="144"/>
        <end position="273"/>
    </location>
</feature>
<dbReference type="RefSeq" id="WP_176065776.1">
    <property type="nucleotide sequence ID" value="NZ_BJTG01000005.1"/>
</dbReference>
<evidence type="ECO:0000256" key="6">
    <source>
        <dbReference type="SAM" id="Phobius"/>
    </source>
</evidence>
<dbReference type="Proteomes" id="UP000503640">
    <property type="component" value="Unassembled WGS sequence"/>
</dbReference>
<gene>
    <name evidence="8" type="ORF">AMYX_25900</name>
</gene>
<evidence type="ECO:0000313" key="8">
    <source>
        <dbReference type="EMBL" id="GEJ57849.1"/>
    </source>
</evidence>
<feature type="transmembrane region" description="Helical" evidence="6">
    <location>
        <begin position="117"/>
        <end position="137"/>
    </location>
</feature>
<feature type="transmembrane region" description="Helical" evidence="6">
    <location>
        <begin position="61"/>
        <end position="81"/>
    </location>
</feature>
<dbReference type="InterPro" id="IPR051258">
    <property type="entry name" value="Diverse_Substrate_Transporter"/>
</dbReference>
<dbReference type="AlphaFoldDB" id="A0A7I9VP08"/>
<dbReference type="InterPro" id="IPR000620">
    <property type="entry name" value="EamA_dom"/>
</dbReference>
<evidence type="ECO:0000256" key="4">
    <source>
        <dbReference type="ARBA" id="ARBA00022989"/>
    </source>
</evidence>
<evidence type="ECO:0000256" key="5">
    <source>
        <dbReference type="ARBA" id="ARBA00023136"/>
    </source>
</evidence>